<organism evidence="7 8">
    <name type="scientific">Candidatus Scatomorpha pullistercoris</name>
    <dbReference type="NCBI Taxonomy" id="2840929"/>
    <lineage>
        <taxon>Bacteria</taxon>
        <taxon>Bacillati</taxon>
        <taxon>Bacillota</taxon>
        <taxon>Clostridia</taxon>
        <taxon>Eubacteriales</taxon>
        <taxon>Candidatus Scatomorpha</taxon>
    </lineage>
</organism>
<reference evidence="7" key="2">
    <citation type="journal article" date="2021" name="PeerJ">
        <title>Extensive microbial diversity within the chicken gut microbiome revealed by metagenomics and culture.</title>
        <authorList>
            <person name="Gilroy R."/>
            <person name="Ravi A."/>
            <person name="Getino M."/>
            <person name="Pursley I."/>
            <person name="Horton D.L."/>
            <person name="Alikhan N.F."/>
            <person name="Baker D."/>
            <person name="Gharbi K."/>
            <person name="Hall N."/>
            <person name="Watson M."/>
            <person name="Adriaenssens E.M."/>
            <person name="Foster-Nyarko E."/>
            <person name="Jarju S."/>
            <person name="Secka A."/>
            <person name="Antonio M."/>
            <person name="Oren A."/>
            <person name="Chaudhuri R.R."/>
            <person name="La Ragione R."/>
            <person name="Hildebrand F."/>
            <person name="Pallen M.J."/>
        </authorList>
    </citation>
    <scope>NUCLEOTIDE SEQUENCE</scope>
    <source>
        <strain evidence="7">ChiHecec3B27-6122</strain>
    </source>
</reference>
<dbReference type="Proteomes" id="UP000886876">
    <property type="component" value="Unassembled WGS sequence"/>
</dbReference>
<keyword evidence="4" id="KW-0547">Nucleotide-binding</keyword>
<sequence length="85" mass="9354">MVHTYRPRGVCSQLMRVEIENGIVKQVEVKGGCDGNLQGISRLIVGMDAKEAISRMEGIRCGFKATSCPDQLSKALRECLEKEAN</sequence>
<evidence type="ECO:0000313" key="8">
    <source>
        <dbReference type="Proteomes" id="UP000886876"/>
    </source>
</evidence>
<evidence type="ECO:0000256" key="1">
    <source>
        <dbReference type="ARBA" id="ARBA00007405"/>
    </source>
</evidence>
<dbReference type="GO" id="GO:0004748">
    <property type="term" value="F:ribonucleoside-diphosphate reductase activity, thioredoxin disulfide as acceptor"/>
    <property type="evidence" value="ECO:0007669"/>
    <property type="project" value="UniProtKB-EC"/>
</dbReference>
<keyword evidence="3" id="KW-0237">DNA synthesis</keyword>
<dbReference type="NCBIfam" id="TIGR03905">
    <property type="entry name" value="TIGR03905_4_Cys"/>
    <property type="match status" value="1"/>
</dbReference>
<dbReference type="InterPro" id="IPR024434">
    <property type="entry name" value="TSCPD_dom"/>
</dbReference>
<comment type="caution">
    <text evidence="7">The sequence shown here is derived from an EMBL/GenBank/DDBJ whole genome shotgun (WGS) entry which is preliminary data.</text>
</comment>
<evidence type="ECO:0000256" key="3">
    <source>
        <dbReference type="ARBA" id="ARBA00022634"/>
    </source>
</evidence>
<evidence type="ECO:0000256" key="5">
    <source>
        <dbReference type="ARBA" id="ARBA00047754"/>
    </source>
</evidence>
<dbReference type="GO" id="GO:0071897">
    <property type="term" value="P:DNA biosynthetic process"/>
    <property type="evidence" value="ECO:0007669"/>
    <property type="project" value="UniProtKB-KW"/>
</dbReference>
<evidence type="ECO:0000256" key="4">
    <source>
        <dbReference type="ARBA" id="ARBA00022741"/>
    </source>
</evidence>
<dbReference type="EMBL" id="DVJS01000197">
    <property type="protein sequence ID" value="HIS97879.1"/>
    <property type="molecule type" value="Genomic_DNA"/>
</dbReference>
<protein>
    <recommendedName>
        <fullName evidence="2">ribonucleoside-diphosphate reductase</fullName>
        <ecNumber evidence="2">1.17.4.1</ecNumber>
    </recommendedName>
</protein>
<proteinExistence type="inferred from homology"/>
<reference evidence="7" key="1">
    <citation type="submission" date="2020-10" db="EMBL/GenBank/DDBJ databases">
        <authorList>
            <person name="Gilroy R."/>
        </authorList>
    </citation>
    <scope>NUCLEOTIDE SEQUENCE</scope>
    <source>
        <strain evidence="7">ChiHecec3B27-6122</strain>
    </source>
</reference>
<evidence type="ECO:0000313" key="7">
    <source>
        <dbReference type="EMBL" id="HIS97879.1"/>
    </source>
</evidence>
<dbReference type="EC" id="1.17.4.1" evidence="2"/>
<comment type="catalytic activity">
    <reaction evidence="5">
        <text>a 2'-deoxyribonucleoside 5'-diphosphate + [thioredoxin]-disulfide + H2O = a ribonucleoside 5'-diphosphate + [thioredoxin]-dithiol</text>
        <dbReference type="Rhea" id="RHEA:23252"/>
        <dbReference type="Rhea" id="RHEA-COMP:10698"/>
        <dbReference type="Rhea" id="RHEA-COMP:10700"/>
        <dbReference type="ChEBI" id="CHEBI:15377"/>
        <dbReference type="ChEBI" id="CHEBI:29950"/>
        <dbReference type="ChEBI" id="CHEBI:50058"/>
        <dbReference type="ChEBI" id="CHEBI:57930"/>
        <dbReference type="ChEBI" id="CHEBI:73316"/>
        <dbReference type="EC" id="1.17.4.1"/>
    </reaction>
</comment>
<dbReference type="InterPro" id="IPR023806">
    <property type="entry name" value="CHP03905"/>
</dbReference>
<name>A0A9D1G733_9FIRM</name>
<comment type="similarity">
    <text evidence="1">Belongs to the ribonucleoside diphosphate reductase class-2 family.</text>
</comment>
<dbReference type="AlphaFoldDB" id="A0A9D1G733"/>
<evidence type="ECO:0000256" key="2">
    <source>
        <dbReference type="ARBA" id="ARBA00012274"/>
    </source>
</evidence>
<dbReference type="Pfam" id="PF12637">
    <property type="entry name" value="TSCPD"/>
    <property type="match status" value="1"/>
</dbReference>
<gene>
    <name evidence="7" type="ORF">IAD42_07895</name>
</gene>
<feature type="domain" description="TSCPD" evidence="6">
    <location>
        <begin position="4"/>
        <end position="78"/>
    </location>
</feature>
<evidence type="ECO:0000259" key="6">
    <source>
        <dbReference type="Pfam" id="PF12637"/>
    </source>
</evidence>
<accession>A0A9D1G733</accession>
<dbReference type="GO" id="GO:0000166">
    <property type="term" value="F:nucleotide binding"/>
    <property type="evidence" value="ECO:0007669"/>
    <property type="project" value="UniProtKB-KW"/>
</dbReference>